<accession>A0A0A8Z3U5</accession>
<name>A0A0A8Z3U5_ARUDO</name>
<proteinExistence type="predicted"/>
<dbReference type="EMBL" id="GBRH01268383">
    <property type="protein sequence ID" value="JAD29512.1"/>
    <property type="molecule type" value="Transcribed_RNA"/>
</dbReference>
<organism evidence="1">
    <name type="scientific">Arundo donax</name>
    <name type="common">Giant reed</name>
    <name type="synonym">Donax arundinaceus</name>
    <dbReference type="NCBI Taxonomy" id="35708"/>
    <lineage>
        <taxon>Eukaryota</taxon>
        <taxon>Viridiplantae</taxon>
        <taxon>Streptophyta</taxon>
        <taxon>Embryophyta</taxon>
        <taxon>Tracheophyta</taxon>
        <taxon>Spermatophyta</taxon>
        <taxon>Magnoliopsida</taxon>
        <taxon>Liliopsida</taxon>
        <taxon>Poales</taxon>
        <taxon>Poaceae</taxon>
        <taxon>PACMAD clade</taxon>
        <taxon>Arundinoideae</taxon>
        <taxon>Arundineae</taxon>
        <taxon>Arundo</taxon>
    </lineage>
</organism>
<sequence>MLQARWCLEPSSKTLSPLAWWLEEGRSAVAGLGVLGTAPFSCSCDLYGMKLLVCFC</sequence>
<protein>
    <submittedName>
        <fullName evidence="1">Uncharacterized protein</fullName>
    </submittedName>
</protein>
<dbReference type="AlphaFoldDB" id="A0A0A8Z3U5"/>
<reference evidence="1" key="2">
    <citation type="journal article" date="2015" name="Data Brief">
        <title>Shoot transcriptome of the giant reed, Arundo donax.</title>
        <authorList>
            <person name="Barrero R.A."/>
            <person name="Guerrero F.D."/>
            <person name="Moolhuijzen P."/>
            <person name="Goolsby J.A."/>
            <person name="Tidwell J."/>
            <person name="Bellgard S.E."/>
            <person name="Bellgard M.I."/>
        </authorList>
    </citation>
    <scope>NUCLEOTIDE SEQUENCE</scope>
    <source>
        <tissue evidence="1">Shoot tissue taken approximately 20 cm above the soil surface</tissue>
    </source>
</reference>
<evidence type="ECO:0000313" key="1">
    <source>
        <dbReference type="EMBL" id="JAD29512.1"/>
    </source>
</evidence>
<reference evidence="1" key="1">
    <citation type="submission" date="2014-09" db="EMBL/GenBank/DDBJ databases">
        <authorList>
            <person name="Magalhaes I.L.F."/>
            <person name="Oliveira U."/>
            <person name="Santos F.R."/>
            <person name="Vidigal T.H.D.A."/>
            <person name="Brescovit A.D."/>
            <person name="Santos A.J."/>
        </authorList>
    </citation>
    <scope>NUCLEOTIDE SEQUENCE</scope>
    <source>
        <tissue evidence="1">Shoot tissue taken approximately 20 cm above the soil surface</tissue>
    </source>
</reference>